<feature type="active site" evidence="8">
    <location>
        <position position="72"/>
    </location>
</feature>
<evidence type="ECO:0000256" key="10">
    <source>
        <dbReference type="SAM" id="MobiDB-lite"/>
    </source>
</evidence>
<sequence>MQVAFEKCKIVRASHLTVSAPGKSPNTDGIHVTHTQDIEISHSDVGSGDDCISIVSGSRAVRATDITCGPGHGISIGSLGRGNAEAHVSDVIVNGARFYETTNGVRIKTWQGGSGSANNMTFMNIEMNNVQNPIIIDQNYCAPKKECEEKNSAIQVRDLWYQNITGTSATRVAIKFDCSNTVKCEGIVLQDVNLRQYRLGDEVQASCKNVELTDIGVVTPRCPNAQEGNPPSAPAPPPPPSVPALPPPPLLAPAPPPPPPPSTPIPPPPSTPVPQPPPPSAPAPPLPPSAPTLPPPPPPPLPPSP</sequence>
<keyword evidence="6 9" id="KW-0326">Glycosidase</keyword>
<gene>
    <name evidence="11" type="ORF">TIFTF001_051692</name>
    <name evidence="12" type="ORF">TIFTF001_051694</name>
</gene>
<comment type="subcellular location">
    <subcellularLocation>
        <location evidence="1">Secreted</location>
        <location evidence="1">Cell wall</location>
    </subcellularLocation>
</comment>
<feature type="non-terminal residue" evidence="12">
    <location>
        <position position="305"/>
    </location>
</feature>
<keyword evidence="13" id="KW-1185">Reference proteome</keyword>
<organism evidence="12 13">
    <name type="scientific">Ficus carica</name>
    <name type="common">Common fig</name>
    <dbReference type="NCBI Taxonomy" id="3494"/>
    <lineage>
        <taxon>Eukaryota</taxon>
        <taxon>Viridiplantae</taxon>
        <taxon>Streptophyta</taxon>
        <taxon>Embryophyta</taxon>
        <taxon>Tracheophyta</taxon>
        <taxon>Spermatophyta</taxon>
        <taxon>Magnoliopsida</taxon>
        <taxon>eudicotyledons</taxon>
        <taxon>Gunneridae</taxon>
        <taxon>Pentapetalae</taxon>
        <taxon>rosids</taxon>
        <taxon>fabids</taxon>
        <taxon>Rosales</taxon>
        <taxon>Moraceae</taxon>
        <taxon>Ficeae</taxon>
        <taxon>Ficus</taxon>
    </lineage>
</organism>
<feature type="compositionally biased region" description="Pro residues" evidence="10">
    <location>
        <begin position="231"/>
        <end position="305"/>
    </location>
</feature>
<evidence type="ECO:0000256" key="7">
    <source>
        <dbReference type="ARBA" id="ARBA00023316"/>
    </source>
</evidence>
<comment type="similarity">
    <text evidence="2 9">Belongs to the glycosyl hydrolase 28 family.</text>
</comment>
<keyword evidence="3" id="KW-0134">Cell wall</keyword>
<evidence type="ECO:0000313" key="12">
    <source>
        <dbReference type="EMBL" id="GMN28933.1"/>
    </source>
</evidence>
<evidence type="ECO:0000313" key="13">
    <source>
        <dbReference type="Proteomes" id="UP001187192"/>
    </source>
</evidence>
<evidence type="ECO:0000256" key="3">
    <source>
        <dbReference type="ARBA" id="ARBA00022512"/>
    </source>
</evidence>
<dbReference type="AlphaFoldDB" id="A0AA87ZLW7"/>
<dbReference type="Pfam" id="PF00295">
    <property type="entry name" value="Glyco_hydro_28"/>
    <property type="match status" value="1"/>
</dbReference>
<accession>A0AA87ZLW7</accession>
<keyword evidence="7" id="KW-0961">Cell wall biogenesis/degradation</keyword>
<dbReference type="EMBL" id="BTGU01009844">
    <property type="protein sequence ID" value="GMN28913.1"/>
    <property type="molecule type" value="Genomic_DNA"/>
</dbReference>
<dbReference type="GO" id="GO:0005975">
    <property type="term" value="P:carbohydrate metabolic process"/>
    <property type="evidence" value="ECO:0007669"/>
    <property type="project" value="InterPro"/>
</dbReference>
<dbReference type="InterPro" id="IPR012334">
    <property type="entry name" value="Pectin_lyas_fold"/>
</dbReference>
<dbReference type="EMBL" id="BTGU01009846">
    <property type="protein sequence ID" value="GMN28933.1"/>
    <property type="molecule type" value="Genomic_DNA"/>
</dbReference>
<evidence type="ECO:0000313" key="11">
    <source>
        <dbReference type="EMBL" id="GMN28913.1"/>
    </source>
</evidence>
<evidence type="ECO:0000256" key="6">
    <source>
        <dbReference type="ARBA" id="ARBA00023295"/>
    </source>
</evidence>
<dbReference type="Gene3D" id="2.160.20.10">
    <property type="entry name" value="Single-stranded right-handed beta-helix, Pectin lyase-like"/>
    <property type="match status" value="1"/>
</dbReference>
<dbReference type="PANTHER" id="PTHR31375">
    <property type="match status" value="1"/>
</dbReference>
<evidence type="ECO:0000256" key="8">
    <source>
        <dbReference type="PROSITE-ProRule" id="PRU10052"/>
    </source>
</evidence>
<reference evidence="12" key="1">
    <citation type="submission" date="2023-07" db="EMBL/GenBank/DDBJ databases">
        <title>draft genome sequence of fig (Ficus carica).</title>
        <authorList>
            <person name="Takahashi T."/>
            <person name="Nishimura K."/>
        </authorList>
    </citation>
    <scope>NUCLEOTIDE SEQUENCE</scope>
</reference>
<dbReference type="PROSITE" id="PS00502">
    <property type="entry name" value="POLYGALACTURONASE"/>
    <property type="match status" value="1"/>
</dbReference>
<evidence type="ECO:0000256" key="5">
    <source>
        <dbReference type="ARBA" id="ARBA00022801"/>
    </source>
</evidence>
<comment type="caution">
    <text evidence="12">The sequence shown here is derived from an EMBL/GenBank/DDBJ whole genome shotgun (WGS) entry which is preliminary data.</text>
</comment>
<evidence type="ECO:0008006" key="14">
    <source>
        <dbReference type="Google" id="ProtNLM"/>
    </source>
</evidence>
<dbReference type="GO" id="GO:0071555">
    <property type="term" value="P:cell wall organization"/>
    <property type="evidence" value="ECO:0007669"/>
    <property type="project" value="UniProtKB-KW"/>
</dbReference>
<keyword evidence="4" id="KW-0964">Secreted</keyword>
<protein>
    <recommendedName>
        <fullName evidence="14">Polygalacturonase</fullName>
    </recommendedName>
</protein>
<name>A0AA87ZLW7_FICCA</name>
<dbReference type="InterPro" id="IPR011050">
    <property type="entry name" value="Pectin_lyase_fold/virulence"/>
</dbReference>
<dbReference type="GO" id="GO:0004650">
    <property type="term" value="F:polygalacturonase activity"/>
    <property type="evidence" value="ECO:0007669"/>
    <property type="project" value="InterPro"/>
</dbReference>
<evidence type="ECO:0000256" key="2">
    <source>
        <dbReference type="ARBA" id="ARBA00008834"/>
    </source>
</evidence>
<dbReference type="PRINTS" id="PR01217">
    <property type="entry name" value="PRICHEXTENSN"/>
</dbReference>
<keyword evidence="5 9" id="KW-0378">Hydrolase</keyword>
<dbReference type="FunFam" id="2.160.20.10:FF:000111">
    <property type="entry name" value="Pectin lyase-like superfamily protein"/>
    <property type="match status" value="1"/>
</dbReference>
<evidence type="ECO:0000256" key="4">
    <source>
        <dbReference type="ARBA" id="ARBA00022525"/>
    </source>
</evidence>
<dbReference type="Proteomes" id="UP001187192">
    <property type="component" value="Unassembled WGS sequence"/>
</dbReference>
<proteinExistence type="inferred from homology"/>
<evidence type="ECO:0000256" key="1">
    <source>
        <dbReference type="ARBA" id="ARBA00004191"/>
    </source>
</evidence>
<feature type="region of interest" description="Disordered" evidence="10">
    <location>
        <begin position="221"/>
        <end position="305"/>
    </location>
</feature>
<dbReference type="InterPro" id="IPR000743">
    <property type="entry name" value="Glyco_hydro_28"/>
</dbReference>
<dbReference type="SUPFAM" id="SSF51126">
    <property type="entry name" value="Pectin lyase-like"/>
    <property type="match status" value="1"/>
</dbReference>
<evidence type="ECO:0000256" key="9">
    <source>
        <dbReference type="RuleBase" id="RU361169"/>
    </source>
</evidence>